<sequence>MLHCMVDYGATPKSELNTKRFYQETVPEQISNVSTIKGIAFRTVVFKHLGRKHLSRSDCMYSSRSGLWRPYREIVSSKSWSRGGGSPGGPPGPRFQITNHFVAHTVPPLDRLDSIPTSLCSRIRQNPTKQRTGQELRLMECHQE</sequence>
<accession>A0A9P5ILW1</accession>
<dbReference type="EMBL" id="RCSW01000012">
    <property type="protein sequence ID" value="KAF7941772.1"/>
    <property type="molecule type" value="Genomic_DNA"/>
</dbReference>
<dbReference type="GeneID" id="62150198"/>
<proteinExistence type="predicted"/>
<evidence type="ECO:0000313" key="1">
    <source>
        <dbReference type="EMBL" id="KAF7941772.1"/>
    </source>
</evidence>
<dbReference type="AlphaFoldDB" id="A0A9P5ILW1"/>
<comment type="caution">
    <text evidence="1">The sequence shown here is derived from an EMBL/GenBank/DDBJ whole genome shotgun (WGS) entry which is preliminary data.</text>
</comment>
<keyword evidence="2" id="KW-1185">Reference proteome</keyword>
<dbReference type="Proteomes" id="UP000710849">
    <property type="component" value="Unassembled WGS sequence"/>
</dbReference>
<gene>
    <name evidence="1" type="ORF">EAE97_006609</name>
</gene>
<reference evidence="1 2" key="1">
    <citation type="journal article" date="2020" name="Genome Biol. Evol.">
        <title>Comparative genomics of Sclerotiniaceae.</title>
        <authorList>
            <person name="Valero Jimenez C.A."/>
            <person name="Steentjes M."/>
            <person name="Scholten O.E."/>
            <person name="Van Kan J.A.L."/>
        </authorList>
    </citation>
    <scope>NUCLEOTIDE SEQUENCE [LARGE SCALE GENOMIC DNA]</scope>
    <source>
        <strain evidence="1 2">MUCL 94</strain>
    </source>
</reference>
<name>A0A9P5ILW1_9HELO</name>
<evidence type="ECO:0000313" key="2">
    <source>
        <dbReference type="Proteomes" id="UP000710849"/>
    </source>
</evidence>
<protein>
    <submittedName>
        <fullName evidence="1">Uncharacterized protein</fullName>
    </submittedName>
</protein>
<organism evidence="1 2">
    <name type="scientific">Botrytis byssoidea</name>
    <dbReference type="NCBI Taxonomy" id="139641"/>
    <lineage>
        <taxon>Eukaryota</taxon>
        <taxon>Fungi</taxon>
        <taxon>Dikarya</taxon>
        <taxon>Ascomycota</taxon>
        <taxon>Pezizomycotina</taxon>
        <taxon>Leotiomycetes</taxon>
        <taxon>Helotiales</taxon>
        <taxon>Sclerotiniaceae</taxon>
        <taxon>Botrytis</taxon>
    </lineage>
</organism>
<dbReference type="RefSeq" id="XP_038732054.1">
    <property type="nucleotide sequence ID" value="XM_038877122.1"/>
</dbReference>